<feature type="region of interest" description="Disordered" evidence="1">
    <location>
        <begin position="55"/>
        <end position="115"/>
    </location>
</feature>
<name>A0A4P9Y5K5_9FUNG</name>
<reference evidence="4" key="1">
    <citation type="journal article" date="2018" name="Nat. Microbiol.">
        <title>Leveraging single-cell genomics to expand the fungal tree of life.</title>
        <authorList>
            <person name="Ahrendt S.R."/>
            <person name="Quandt C.A."/>
            <person name="Ciobanu D."/>
            <person name="Clum A."/>
            <person name="Salamov A."/>
            <person name="Andreopoulos B."/>
            <person name="Cheng J.F."/>
            <person name="Woyke T."/>
            <person name="Pelin A."/>
            <person name="Henrissat B."/>
            <person name="Reynolds N.K."/>
            <person name="Benny G.L."/>
            <person name="Smith M.E."/>
            <person name="James T.Y."/>
            <person name="Grigoriev I.V."/>
        </authorList>
    </citation>
    <scope>NUCLEOTIDE SEQUENCE [LARGE SCALE GENOMIC DNA]</scope>
</reference>
<evidence type="ECO:0000313" key="3">
    <source>
        <dbReference type="EMBL" id="RKP14104.1"/>
    </source>
</evidence>
<gene>
    <name evidence="3" type="ORF">BJ684DRAFT_15560</name>
</gene>
<organism evidence="3 4">
    <name type="scientific">Piptocephalis cylindrospora</name>
    <dbReference type="NCBI Taxonomy" id="1907219"/>
    <lineage>
        <taxon>Eukaryota</taxon>
        <taxon>Fungi</taxon>
        <taxon>Fungi incertae sedis</taxon>
        <taxon>Zoopagomycota</taxon>
        <taxon>Zoopagomycotina</taxon>
        <taxon>Zoopagomycetes</taxon>
        <taxon>Zoopagales</taxon>
        <taxon>Piptocephalidaceae</taxon>
        <taxon>Piptocephalis</taxon>
    </lineage>
</organism>
<feature type="signal peptide" evidence="2">
    <location>
        <begin position="1"/>
        <end position="20"/>
    </location>
</feature>
<sequence length="138" mass="13398">MHSHLTSSILLGLLPAIAMAQEPSPTRGGLVGGVTSAWNGVTSGVVSIGTDISSRATSVVSPGSTSGESVASDTATGGMGTTSGAMPTTSGGMNTATSRPPTSPTPSATRAPNSNDAVDITVPMVEVVAGALGAWLFA</sequence>
<evidence type="ECO:0000256" key="2">
    <source>
        <dbReference type="SAM" id="SignalP"/>
    </source>
</evidence>
<dbReference type="AlphaFoldDB" id="A0A4P9Y5K5"/>
<protein>
    <submittedName>
        <fullName evidence="3">Uncharacterized protein</fullName>
    </submittedName>
</protein>
<dbReference type="EMBL" id="KZ987885">
    <property type="protein sequence ID" value="RKP14104.1"/>
    <property type="molecule type" value="Genomic_DNA"/>
</dbReference>
<proteinExistence type="predicted"/>
<feature type="compositionally biased region" description="Polar residues" evidence="1">
    <location>
        <begin position="55"/>
        <end position="69"/>
    </location>
</feature>
<keyword evidence="2" id="KW-0732">Signal</keyword>
<accession>A0A4P9Y5K5</accession>
<evidence type="ECO:0000313" key="4">
    <source>
        <dbReference type="Proteomes" id="UP000267251"/>
    </source>
</evidence>
<evidence type="ECO:0000256" key="1">
    <source>
        <dbReference type="SAM" id="MobiDB-lite"/>
    </source>
</evidence>
<keyword evidence="4" id="KW-1185">Reference proteome</keyword>
<dbReference type="Proteomes" id="UP000267251">
    <property type="component" value="Unassembled WGS sequence"/>
</dbReference>
<feature type="compositionally biased region" description="Low complexity" evidence="1">
    <location>
        <begin position="71"/>
        <end position="112"/>
    </location>
</feature>
<feature type="chain" id="PRO_5020464071" evidence="2">
    <location>
        <begin position="21"/>
        <end position="138"/>
    </location>
</feature>